<dbReference type="Proteomes" id="UP000828390">
    <property type="component" value="Unassembled WGS sequence"/>
</dbReference>
<gene>
    <name evidence="1" type="ORF">DPMN_031968</name>
</gene>
<evidence type="ECO:0000313" key="2">
    <source>
        <dbReference type="Proteomes" id="UP000828390"/>
    </source>
</evidence>
<comment type="caution">
    <text evidence="1">The sequence shown here is derived from an EMBL/GenBank/DDBJ whole genome shotgun (WGS) entry which is preliminary data.</text>
</comment>
<reference evidence="1" key="1">
    <citation type="journal article" date="2019" name="bioRxiv">
        <title>The Genome of the Zebra Mussel, Dreissena polymorpha: A Resource for Invasive Species Research.</title>
        <authorList>
            <person name="McCartney M.A."/>
            <person name="Auch B."/>
            <person name="Kono T."/>
            <person name="Mallez S."/>
            <person name="Zhang Y."/>
            <person name="Obille A."/>
            <person name="Becker A."/>
            <person name="Abrahante J.E."/>
            <person name="Garbe J."/>
            <person name="Badalamenti J.P."/>
            <person name="Herman A."/>
            <person name="Mangelson H."/>
            <person name="Liachko I."/>
            <person name="Sullivan S."/>
            <person name="Sone E.D."/>
            <person name="Koren S."/>
            <person name="Silverstein K.A.T."/>
            <person name="Beckman K.B."/>
            <person name="Gohl D.M."/>
        </authorList>
    </citation>
    <scope>NUCLEOTIDE SEQUENCE</scope>
    <source>
        <strain evidence="1">Duluth1</strain>
        <tissue evidence="1">Whole animal</tissue>
    </source>
</reference>
<dbReference type="EMBL" id="JAIWYP010000002">
    <property type="protein sequence ID" value="KAH3868814.1"/>
    <property type="molecule type" value="Genomic_DNA"/>
</dbReference>
<proteinExistence type="predicted"/>
<reference evidence="1" key="2">
    <citation type="submission" date="2020-11" db="EMBL/GenBank/DDBJ databases">
        <authorList>
            <person name="McCartney M.A."/>
            <person name="Auch B."/>
            <person name="Kono T."/>
            <person name="Mallez S."/>
            <person name="Becker A."/>
            <person name="Gohl D.M."/>
            <person name="Silverstein K.A.T."/>
            <person name="Koren S."/>
            <person name="Bechman K.B."/>
            <person name="Herman A."/>
            <person name="Abrahante J.E."/>
            <person name="Garbe J."/>
        </authorList>
    </citation>
    <scope>NUCLEOTIDE SEQUENCE</scope>
    <source>
        <strain evidence="1">Duluth1</strain>
        <tissue evidence="1">Whole animal</tissue>
    </source>
</reference>
<name>A0A9D4RHT3_DREPO</name>
<sequence>MKLLSSILQKLWQNVKVGANKPKDRQTNRQTGQKQYAHHYSVYLRPTMTNQASGMREGVCMHSRSTYTHERSTLARECLREHKTPRSRGDPGTYDLWIVKPFANLLREESETVDLQIRLIRRKKYKLTTTDLLRIISHINALGPSTAVHHMLDDDEFLTM</sequence>
<protein>
    <submittedName>
        <fullName evidence="1">Uncharacterized protein</fullName>
    </submittedName>
</protein>
<dbReference type="AlphaFoldDB" id="A0A9D4RHT3"/>
<accession>A0A9D4RHT3</accession>
<evidence type="ECO:0000313" key="1">
    <source>
        <dbReference type="EMBL" id="KAH3868814.1"/>
    </source>
</evidence>
<organism evidence="1 2">
    <name type="scientific">Dreissena polymorpha</name>
    <name type="common">Zebra mussel</name>
    <name type="synonym">Mytilus polymorpha</name>
    <dbReference type="NCBI Taxonomy" id="45954"/>
    <lineage>
        <taxon>Eukaryota</taxon>
        <taxon>Metazoa</taxon>
        <taxon>Spiralia</taxon>
        <taxon>Lophotrochozoa</taxon>
        <taxon>Mollusca</taxon>
        <taxon>Bivalvia</taxon>
        <taxon>Autobranchia</taxon>
        <taxon>Heteroconchia</taxon>
        <taxon>Euheterodonta</taxon>
        <taxon>Imparidentia</taxon>
        <taxon>Neoheterodontei</taxon>
        <taxon>Myida</taxon>
        <taxon>Dreissenoidea</taxon>
        <taxon>Dreissenidae</taxon>
        <taxon>Dreissena</taxon>
    </lineage>
</organism>
<keyword evidence="2" id="KW-1185">Reference proteome</keyword>